<evidence type="ECO:0000313" key="6">
    <source>
        <dbReference type="Proteomes" id="UP001291623"/>
    </source>
</evidence>
<dbReference type="Gene3D" id="3.40.50.1110">
    <property type="entry name" value="SGNH hydrolase"/>
    <property type="match status" value="1"/>
</dbReference>
<dbReference type="Proteomes" id="UP001291623">
    <property type="component" value="Unassembled WGS sequence"/>
</dbReference>
<evidence type="ECO:0000313" key="5">
    <source>
        <dbReference type="EMBL" id="KAK4361567.1"/>
    </source>
</evidence>
<evidence type="ECO:0000259" key="4">
    <source>
        <dbReference type="Pfam" id="PF16321"/>
    </source>
</evidence>
<dbReference type="Gene3D" id="3.30.160.100">
    <property type="entry name" value="Ribosome hibernation promotion factor-like"/>
    <property type="match status" value="1"/>
</dbReference>
<evidence type="ECO:0000256" key="2">
    <source>
        <dbReference type="ARBA" id="ARBA00022845"/>
    </source>
</evidence>
<accession>A0AAE1VAF8</accession>
<sequence>MYALTPGVKSYVEEKLGKAVQKHSHLVREVDVRLSVRGGELGKGPKFDDVTLFMKKHGVIRAEEDAESVYGSMDMGFCWVVIVCKKFFDMPPLSVTESIEQLENGDHDFYGFRNEETGKINILYRRKEGGYGIIIPNEDGEAGTLESYNTYMLAAYKGSTYQFLSKKENCGFPAIYNFGDSNSDTGGKSAAFHEVQPPNGQTLFADRLDLQYLSAYLDSISAGFRNGANFATAGSSILPGGYSPFYLGLQISQFLQFKKRTTLLSDLPNTNSKWSSSKVNIPKPEDFSKALYTFNIGQNDLSYGFQHSHEAQVLASIPQILNNFTQAIHQLYDEGALNFWIHNTGLIGCLPISVIDYPLKPQGLDAIGCIENQNKVVREFNKQLKDRISHLKAELPHATFTYVDMYSAKYQLISSAKKQEYGKACRDPTKYVSWDGIHCTDAANVWLAKSILNGSFSDPPVPIEQSCSH</sequence>
<evidence type="ECO:0000256" key="3">
    <source>
        <dbReference type="ARBA" id="ARBA00023180"/>
    </source>
</evidence>
<dbReference type="PANTHER" id="PTHR22835">
    <property type="entry name" value="ZINC FINGER FYVE DOMAIN CONTAINING PROTEIN"/>
    <property type="match status" value="1"/>
</dbReference>
<reference evidence="5" key="1">
    <citation type="submission" date="2023-12" db="EMBL/GenBank/DDBJ databases">
        <title>Genome assembly of Anisodus tanguticus.</title>
        <authorList>
            <person name="Wang Y.-J."/>
        </authorList>
    </citation>
    <scope>NUCLEOTIDE SEQUENCE</scope>
    <source>
        <strain evidence="5">KB-2021</strain>
        <tissue evidence="5">Leaf</tissue>
    </source>
</reference>
<organism evidence="5 6">
    <name type="scientific">Anisodus tanguticus</name>
    <dbReference type="NCBI Taxonomy" id="243964"/>
    <lineage>
        <taxon>Eukaryota</taxon>
        <taxon>Viridiplantae</taxon>
        <taxon>Streptophyta</taxon>
        <taxon>Embryophyta</taxon>
        <taxon>Tracheophyta</taxon>
        <taxon>Spermatophyta</taxon>
        <taxon>Magnoliopsida</taxon>
        <taxon>eudicotyledons</taxon>
        <taxon>Gunneridae</taxon>
        <taxon>Pentapetalae</taxon>
        <taxon>asterids</taxon>
        <taxon>lamiids</taxon>
        <taxon>Solanales</taxon>
        <taxon>Solanaceae</taxon>
        <taxon>Solanoideae</taxon>
        <taxon>Hyoscyameae</taxon>
        <taxon>Anisodus</taxon>
    </lineage>
</organism>
<dbReference type="Pfam" id="PF16321">
    <property type="entry name" value="Ribosom_S30AE_C"/>
    <property type="match status" value="1"/>
</dbReference>
<gene>
    <name evidence="5" type="ORF">RND71_020519</name>
</gene>
<proteinExistence type="inferred from homology"/>
<keyword evidence="2" id="KW-0810">Translation regulation</keyword>
<evidence type="ECO:0000256" key="1">
    <source>
        <dbReference type="ARBA" id="ARBA00008668"/>
    </source>
</evidence>
<comment type="similarity">
    <text evidence="1">Belongs to the 'GDSL' lipolytic enzyme family.</text>
</comment>
<dbReference type="GO" id="GO:0016788">
    <property type="term" value="F:hydrolase activity, acting on ester bonds"/>
    <property type="evidence" value="ECO:0007669"/>
    <property type="project" value="InterPro"/>
</dbReference>
<keyword evidence="3" id="KW-0325">Glycoprotein</keyword>
<dbReference type="Pfam" id="PF00657">
    <property type="entry name" value="Lipase_GDSL"/>
    <property type="match status" value="1"/>
</dbReference>
<dbReference type="InterPro" id="IPR036514">
    <property type="entry name" value="SGNH_hydro_sf"/>
</dbReference>
<feature type="domain" description="Sigma 54 modulation/S30EA ribosomal protein C-terminal" evidence="4">
    <location>
        <begin position="81"/>
        <end position="133"/>
    </location>
</feature>
<dbReference type="InterPro" id="IPR032528">
    <property type="entry name" value="Ribosom_S30AE_C"/>
</dbReference>
<dbReference type="FunFam" id="3.30.505.50:FF:000003">
    <property type="entry name" value="ribosome-binding factor PSRP1, chloroplastic"/>
    <property type="match status" value="1"/>
</dbReference>
<dbReference type="Gene3D" id="3.30.505.50">
    <property type="entry name" value="Sigma 54 modulation/S30EA ribosomal protein, C-terminal domain"/>
    <property type="match status" value="1"/>
</dbReference>
<dbReference type="InterPro" id="IPR038416">
    <property type="entry name" value="Ribosom_S30AE_C_sf"/>
</dbReference>
<dbReference type="InterPro" id="IPR001087">
    <property type="entry name" value="GDSL"/>
</dbReference>
<keyword evidence="6" id="KW-1185">Reference proteome</keyword>
<dbReference type="GO" id="GO:0006417">
    <property type="term" value="P:regulation of translation"/>
    <property type="evidence" value="ECO:0007669"/>
    <property type="project" value="UniProtKB-KW"/>
</dbReference>
<dbReference type="SUPFAM" id="SSF69754">
    <property type="entry name" value="Ribosome binding protein Y (YfiA homologue)"/>
    <property type="match status" value="1"/>
</dbReference>
<dbReference type="PANTHER" id="PTHR22835:SF555">
    <property type="entry name" value="GDSL-LIKE LIPASE_ACYLHYDROLASE"/>
    <property type="match status" value="1"/>
</dbReference>
<dbReference type="AlphaFoldDB" id="A0AAE1VAF8"/>
<comment type="caution">
    <text evidence="5">The sequence shown here is derived from an EMBL/GenBank/DDBJ whole genome shotgun (WGS) entry which is preliminary data.</text>
</comment>
<dbReference type="EMBL" id="JAVYJV010000010">
    <property type="protein sequence ID" value="KAK4361567.1"/>
    <property type="molecule type" value="Genomic_DNA"/>
</dbReference>
<dbReference type="InterPro" id="IPR003489">
    <property type="entry name" value="RHF/RaiA"/>
</dbReference>
<name>A0AAE1VAF8_9SOLA</name>
<protein>
    <recommendedName>
        <fullName evidence="4">Sigma 54 modulation/S30EA ribosomal protein C-terminal domain-containing protein</fullName>
    </recommendedName>
</protein>
<dbReference type="SUPFAM" id="SSF52266">
    <property type="entry name" value="SGNH hydrolase"/>
    <property type="match status" value="1"/>
</dbReference>
<dbReference type="Pfam" id="PF02482">
    <property type="entry name" value="Ribosomal_S30AE"/>
    <property type="match status" value="1"/>
</dbReference>
<dbReference type="InterPro" id="IPR036567">
    <property type="entry name" value="RHF-like"/>
</dbReference>